<dbReference type="RefSeq" id="WP_150491611.1">
    <property type="nucleotide sequence ID" value="NZ_BMUV01000011.1"/>
</dbReference>
<keyword evidence="3" id="KW-1185">Reference proteome</keyword>
<dbReference type="AlphaFoldDB" id="A0A5J6F2S6"/>
<accession>A0A5J6F2S6</accession>
<dbReference type="InterPro" id="IPR014718">
    <property type="entry name" value="GH-type_carb-bd"/>
</dbReference>
<dbReference type="SUPFAM" id="SSF74650">
    <property type="entry name" value="Galactose mutarotase-like"/>
    <property type="match status" value="1"/>
</dbReference>
<reference evidence="2 3" key="1">
    <citation type="submission" date="2017-09" db="EMBL/GenBank/DDBJ databases">
        <authorList>
            <person name="Lee N."/>
            <person name="Cho B.-K."/>
        </authorList>
    </citation>
    <scope>NUCLEOTIDE SEQUENCE [LARGE SCALE GENOMIC DNA]</scope>
    <source>
        <strain evidence="2 3">ATCC 12769</strain>
    </source>
</reference>
<dbReference type="Proteomes" id="UP000326178">
    <property type="component" value="Chromosome"/>
</dbReference>
<evidence type="ECO:0000313" key="3">
    <source>
        <dbReference type="Proteomes" id="UP000326178"/>
    </source>
</evidence>
<sequence length="146" mass="15148">MTGHPQEPAGEPARQRTPPRRRTGRPGRRPGTGPGERRAFGLPGQARAEVHRLGARPHSLLLPGRWGHFAETVSGARDAAQARGPGGCSGAAAGRVAGGRLPVDGAVHQLDTQADGHALHGGPEGPGQRLWNCGPFHSAARTGVRL</sequence>
<dbReference type="InterPro" id="IPR011013">
    <property type="entry name" value="Gal_mutarotase_sf_dom"/>
</dbReference>
<dbReference type="Gene3D" id="2.70.98.10">
    <property type="match status" value="1"/>
</dbReference>
<dbReference type="EMBL" id="CP023702">
    <property type="protein sequence ID" value="QEU70589.1"/>
    <property type="molecule type" value="Genomic_DNA"/>
</dbReference>
<organism evidence="2 3">
    <name type="scientific">Streptomyces nitrosporeus</name>
    <dbReference type="NCBI Taxonomy" id="28894"/>
    <lineage>
        <taxon>Bacteria</taxon>
        <taxon>Bacillati</taxon>
        <taxon>Actinomycetota</taxon>
        <taxon>Actinomycetes</taxon>
        <taxon>Kitasatosporales</taxon>
        <taxon>Streptomycetaceae</taxon>
        <taxon>Streptomyces</taxon>
    </lineage>
</organism>
<feature type="region of interest" description="Disordered" evidence="1">
    <location>
        <begin position="1"/>
        <end position="42"/>
    </location>
</feature>
<dbReference type="GO" id="GO:0016853">
    <property type="term" value="F:isomerase activity"/>
    <property type="evidence" value="ECO:0007669"/>
    <property type="project" value="InterPro"/>
</dbReference>
<proteinExistence type="predicted"/>
<dbReference type="Pfam" id="PF01263">
    <property type="entry name" value="Aldose_epim"/>
    <property type="match status" value="1"/>
</dbReference>
<dbReference type="GO" id="GO:0005975">
    <property type="term" value="P:carbohydrate metabolic process"/>
    <property type="evidence" value="ECO:0007669"/>
    <property type="project" value="InterPro"/>
</dbReference>
<name>A0A5J6F2S6_9ACTN</name>
<protein>
    <submittedName>
        <fullName evidence="2">Uncharacterized protein</fullName>
    </submittedName>
</protein>
<dbReference type="InterPro" id="IPR008183">
    <property type="entry name" value="Aldose_1/G6P_1-epimerase"/>
</dbReference>
<feature type="compositionally biased region" description="Basic residues" evidence="1">
    <location>
        <begin position="17"/>
        <end position="28"/>
    </location>
</feature>
<dbReference type="GO" id="GO:0030246">
    <property type="term" value="F:carbohydrate binding"/>
    <property type="evidence" value="ECO:0007669"/>
    <property type="project" value="InterPro"/>
</dbReference>
<evidence type="ECO:0000256" key="1">
    <source>
        <dbReference type="SAM" id="MobiDB-lite"/>
    </source>
</evidence>
<dbReference type="KEGG" id="snk:CP967_00170"/>
<gene>
    <name evidence="2" type="ORF">CP967_00170</name>
</gene>
<evidence type="ECO:0000313" key="2">
    <source>
        <dbReference type="EMBL" id="QEU70589.1"/>
    </source>
</evidence>